<dbReference type="Gene3D" id="3.40.50.10190">
    <property type="entry name" value="BRCT domain"/>
    <property type="match status" value="2"/>
</dbReference>
<keyword evidence="9" id="KW-0227">DNA damage</keyword>
<feature type="compositionally biased region" description="Basic and acidic residues" evidence="27">
    <location>
        <begin position="223"/>
        <end position="243"/>
    </location>
</feature>
<dbReference type="PANTHER" id="PTHR13763:SF0">
    <property type="entry name" value="BREAST CANCER TYPE 1 SUSCEPTIBILITY PROTEIN"/>
    <property type="match status" value="1"/>
</dbReference>
<evidence type="ECO:0000256" key="12">
    <source>
        <dbReference type="ARBA" id="ARBA00022833"/>
    </source>
</evidence>
<dbReference type="PRINTS" id="PR00493">
    <property type="entry name" value="BRSTCANCERI"/>
</dbReference>
<feature type="region of interest" description="Disordered" evidence="27">
    <location>
        <begin position="1231"/>
        <end position="1381"/>
    </location>
</feature>
<evidence type="ECO:0000256" key="17">
    <source>
        <dbReference type="ARBA" id="ARBA00023125"/>
    </source>
</evidence>
<evidence type="ECO:0000256" key="9">
    <source>
        <dbReference type="ARBA" id="ARBA00022763"/>
    </source>
</evidence>
<dbReference type="InterPro" id="IPR036420">
    <property type="entry name" value="BRCT_dom_sf"/>
</dbReference>
<evidence type="ECO:0000256" key="18">
    <source>
        <dbReference type="ARBA" id="ARBA00023159"/>
    </source>
</evidence>
<keyword evidence="10 26" id="KW-0863">Zinc-finger</keyword>
<keyword evidence="24" id="KW-0131">Cell cycle</keyword>
<feature type="compositionally biased region" description="Polar residues" evidence="27">
    <location>
        <begin position="977"/>
        <end position="987"/>
    </location>
</feature>
<dbReference type="InterPro" id="IPR013083">
    <property type="entry name" value="Znf_RING/FYVE/PHD"/>
</dbReference>
<keyword evidence="4" id="KW-1017">Isopeptide bond</keyword>
<feature type="domain" description="RING-type" evidence="28">
    <location>
        <begin position="22"/>
        <end position="64"/>
    </location>
</feature>
<evidence type="ECO:0000256" key="3">
    <source>
        <dbReference type="ARBA" id="ARBA00022454"/>
    </source>
</evidence>
<dbReference type="EMBL" id="JAICCE010000015">
    <property type="protein sequence ID" value="KAG9267248.1"/>
    <property type="molecule type" value="Genomic_DNA"/>
</dbReference>
<keyword evidence="16" id="KW-0443">Lipid metabolism</keyword>
<comment type="subcellular location">
    <subcellularLocation>
        <location evidence="2">Chromosome</location>
    </subcellularLocation>
    <subcellularLocation>
        <location evidence="1">Nucleus</location>
    </subcellularLocation>
</comment>
<dbReference type="GO" id="GO:0006633">
    <property type="term" value="P:fatty acid biosynthetic process"/>
    <property type="evidence" value="ECO:0007669"/>
    <property type="project" value="UniProtKB-KW"/>
</dbReference>
<feature type="compositionally biased region" description="Polar residues" evidence="27">
    <location>
        <begin position="123"/>
        <end position="132"/>
    </location>
</feature>
<keyword evidence="6" id="KW-0597">Phosphoprotein</keyword>
<keyword evidence="11" id="KW-0276">Fatty acid metabolism</keyword>
<feature type="region of interest" description="Disordered" evidence="27">
    <location>
        <begin position="189"/>
        <end position="343"/>
    </location>
</feature>
<keyword evidence="14" id="KW-0007">Acetylation</keyword>
<evidence type="ECO:0000256" key="23">
    <source>
        <dbReference type="ARBA" id="ARBA00023242"/>
    </source>
</evidence>
<accession>A0A8T2L5N0</accession>
<reference evidence="30 31" key="1">
    <citation type="submission" date="2021-07" db="EMBL/GenBank/DDBJ databases">
        <authorList>
            <person name="Imarazene B."/>
            <person name="Zahm M."/>
            <person name="Klopp C."/>
            <person name="Cabau C."/>
            <person name="Beille S."/>
            <person name="Jouanno E."/>
            <person name="Castinel A."/>
            <person name="Lluch J."/>
            <person name="Gil L."/>
            <person name="Kuchtly C."/>
            <person name="Lopez Roques C."/>
            <person name="Donnadieu C."/>
            <person name="Parrinello H."/>
            <person name="Journot L."/>
            <person name="Du K."/>
            <person name="Schartl M."/>
            <person name="Retaux S."/>
            <person name="Guiguen Y."/>
        </authorList>
    </citation>
    <scope>NUCLEOTIDE SEQUENCE [LARGE SCALE GENOMIC DNA]</scope>
    <source>
        <strain evidence="30">Pach_M1</strain>
        <tissue evidence="30">Testis</tissue>
    </source>
</reference>
<feature type="region of interest" description="Disordered" evidence="27">
    <location>
        <begin position="871"/>
        <end position="901"/>
    </location>
</feature>
<keyword evidence="21" id="KW-0233">DNA recombination</keyword>
<evidence type="ECO:0000259" key="28">
    <source>
        <dbReference type="PROSITE" id="PS50089"/>
    </source>
</evidence>
<keyword evidence="7" id="KW-0479">Metal-binding</keyword>
<dbReference type="SMART" id="SM00292">
    <property type="entry name" value="BRCT"/>
    <property type="match status" value="2"/>
</dbReference>
<dbReference type="CDD" id="cd16498">
    <property type="entry name" value="RING-HC_BRCA1"/>
    <property type="match status" value="1"/>
</dbReference>
<keyword evidence="3" id="KW-0158">Chromosome</keyword>
<dbReference type="PIRSF" id="PIRSF001734">
    <property type="entry name" value="BRCA1"/>
    <property type="match status" value="1"/>
</dbReference>
<feature type="region of interest" description="Disordered" evidence="27">
    <location>
        <begin position="108"/>
        <end position="137"/>
    </location>
</feature>
<evidence type="ECO:0000256" key="4">
    <source>
        <dbReference type="ARBA" id="ARBA00022499"/>
    </source>
</evidence>
<evidence type="ECO:0000256" key="6">
    <source>
        <dbReference type="ARBA" id="ARBA00022553"/>
    </source>
</evidence>
<evidence type="ECO:0000256" key="8">
    <source>
        <dbReference type="ARBA" id="ARBA00022737"/>
    </source>
</evidence>
<feature type="compositionally biased region" description="Polar residues" evidence="27">
    <location>
        <begin position="1124"/>
        <end position="1151"/>
    </location>
</feature>
<feature type="compositionally biased region" description="Basic and acidic residues" evidence="27">
    <location>
        <begin position="1359"/>
        <end position="1377"/>
    </location>
</feature>
<keyword evidence="17" id="KW-0238">DNA-binding</keyword>
<protein>
    <recommendedName>
        <fullName evidence="25">RING-type E3 ubiquitin transferase BRCA1</fullName>
    </recommendedName>
</protein>
<dbReference type="Gene3D" id="3.30.40.10">
    <property type="entry name" value="Zinc/RING finger domain, C3HC4 (zinc finger)"/>
    <property type="match status" value="1"/>
</dbReference>
<evidence type="ECO:0000256" key="11">
    <source>
        <dbReference type="ARBA" id="ARBA00022832"/>
    </source>
</evidence>
<evidence type="ECO:0000313" key="30">
    <source>
        <dbReference type="EMBL" id="KAG9267248.1"/>
    </source>
</evidence>
<feature type="compositionally biased region" description="Basic residues" evidence="27">
    <location>
        <begin position="317"/>
        <end position="326"/>
    </location>
</feature>
<evidence type="ECO:0000256" key="10">
    <source>
        <dbReference type="ARBA" id="ARBA00022771"/>
    </source>
</evidence>
<dbReference type="PANTHER" id="PTHR13763">
    <property type="entry name" value="BREAST CANCER TYPE 1 SUSCEPTIBILITY PROTEIN BRCA1"/>
    <property type="match status" value="1"/>
</dbReference>
<feature type="region of interest" description="Disordered" evidence="27">
    <location>
        <begin position="569"/>
        <end position="600"/>
    </location>
</feature>
<keyword evidence="12" id="KW-0862">Zinc</keyword>
<evidence type="ECO:0000256" key="22">
    <source>
        <dbReference type="ARBA" id="ARBA00023204"/>
    </source>
</evidence>
<feature type="compositionally biased region" description="Polar residues" evidence="27">
    <location>
        <begin position="195"/>
        <end position="206"/>
    </location>
</feature>
<dbReference type="GO" id="GO:0000724">
    <property type="term" value="P:double-strand break repair via homologous recombination"/>
    <property type="evidence" value="ECO:0007669"/>
    <property type="project" value="TreeGrafter"/>
</dbReference>
<keyword evidence="15" id="KW-0805">Transcription regulation</keyword>
<evidence type="ECO:0000256" key="21">
    <source>
        <dbReference type="ARBA" id="ARBA00023172"/>
    </source>
</evidence>
<organism evidence="30 31">
    <name type="scientific">Astyanax mexicanus</name>
    <name type="common">Blind cave fish</name>
    <name type="synonym">Astyanax fasciatus mexicanus</name>
    <dbReference type="NCBI Taxonomy" id="7994"/>
    <lineage>
        <taxon>Eukaryota</taxon>
        <taxon>Metazoa</taxon>
        <taxon>Chordata</taxon>
        <taxon>Craniata</taxon>
        <taxon>Vertebrata</taxon>
        <taxon>Euteleostomi</taxon>
        <taxon>Actinopterygii</taxon>
        <taxon>Neopterygii</taxon>
        <taxon>Teleostei</taxon>
        <taxon>Ostariophysi</taxon>
        <taxon>Characiformes</taxon>
        <taxon>Characoidei</taxon>
        <taxon>Acestrorhamphidae</taxon>
        <taxon>Acestrorhamphinae</taxon>
        <taxon>Astyanax</taxon>
    </lineage>
</organism>
<name>A0A8T2L5N0_ASTMX</name>
<dbReference type="GO" id="GO:0005694">
    <property type="term" value="C:chromosome"/>
    <property type="evidence" value="ECO:0007669"/>
    <property type="project" value="UniProtKB-SubCell"/>
</dbReference>
<evidence type="ECO:0000256" key="15">
    <source>
        <dbReference type="ARBA" id="ARBA00023015"/>
    </source>
</evidence>
<dbReference type="SUPFAM" id="SSF52113">
    <property type="entry name" value="BRCT domain"/>
    <property type="match status" value="2"/>
</dbReference>
<keyword evidence="20" id="KW-0804">Transcription</keyword>
<evidence type="ECO:0000256" key="16">
    <source>
        <dbReference type="ARBA" id="ARBA00023098"/>
    </source>
</evidence>
<keyword evidence="13" id="KW-0832">Ubl conjugation</keyword>
<feature type="compositionally biased region" description="Acidic residues" evidence="27">
    <location>
        <begin position="1036"/>
        <end position="1046"/>
    </location>
</feature>
<dbReference type="GO" id="GO:0031436">
    <property type="term" value="C:BRCA1-BARD1 complex"/>
    <property type="evidence" value="ECO:0007669"/>
    <property type="project" value="TreeGrafter"/>
</dbReference>
<evidence type="ECO:0000256" key="25">
    <source>
        <dbReference type="ARBA" id="ARBA00031556"/>
    </source>
</evidence>
<feature type="domain" description="BRCT" evidence="29">
    <location>
        <begin position="1493"/>
        <end position="1591"/>
    </location>
</feature>
<dbReference type="PROSITE" id="PS00518">
    <property type="entry name" value="ZF_RING_1"/>
    <property type="match status" value="1"/>
</dbReference>
<keyword evidence="19" id="KW-0275">Fatty acid biosynthesis</keyword>
<feature type="compositionally biased region" description="Basic residues" evidence="27">
    <location>
        <begin position="211"/>
        <end position="222"/>
    </location>
</feature>
<dbReference type="OrthoDB" id="6105938at2759"/>
<dbReference type="InterPro" id="IPR011364">
    <property type="entry name" value="BRCA1"/>
</dbReference>
<evidence type="ECO:0000313" key="31">
    <source>
        <dbReference type="Proteomes" id="UP000752171"/>
    </source>
</evidence>
<evidence type="ECO:0000256" key="7">
    <source>
        <dbReference type="ARBA" id="ARBA00022723"/>
    </source>
</evidence>
<evidence type="ECO:0000256" key="24">
    <source>
        <dbReference type="ARBA" id="ARBA00023306"/>
    </source>
</evidence>
<feature type="compositionally biased region" description="Basic residues" evidence="27">
    <location>
        <begin position="1315"/>
        <end position="1334"/>
    </location>
</feature>
<dbReference type="InterPro" id="IPR018957">
    <property type="entry name" value="Znf_C3HC4_RING-type"/>
</dbReference>
<gene>
    <name evidence="30" type="primary">BRCA1</name>
    <name evidence="30" type="ORF">AMEX_G18072</name>
</gene>
<feature type="compositionally biased region" description="Polar residues" evidence="27">
    <location>
        <begin position="1062"/>
        <end position="1073"/>
    </location>
</feature>
<feature type="compositionally biased region" description="Basic and acidic residues" evidence="27">
    <location>
        <begin position="1154"/>
        <end position="1167"/>
    </location>
</feature>
<feature type="compositionally biased region" description="Polar residues" evidence="27">
    <location>
        <begin position="1344"/>
        <end position="1358"/>
    </location>
</feature>
<keyword evidence="18" id="KW-0010">Activator</keyword>
<dbReference type="InterPro" id="IPR017907">
    <property type="entry name" value="Znf_RING_CS"/>
</dbReference>
<dbReference type="InterPro" id="IPR001357">
    <property type="entry name" value="BRCT_dom"/>
</dbReference>
<dbReference type="PROSITE" id="PS50089">
    <property type="entry name" value="ZF_RING_2"/>
    <property type="match status" value="1"/>
</dbReference>
<dbReference type="GO" id="GO:0070531">
    <property type="term" value="C:BRCA1-A complex"/>
    <property type="evidence" value="ECO:0007669"/>
    <property type="project" value="TreeGrafter"/>
</dbReference>
<keyword evidence="23" id="KW-0539">Nucleus</keyword>
<evidence type="ECO:0000256" key="26">
    <source>
        <dbReference type="PROSITE-ProRule" id="PRU00175"/>
    </source>
</evidence>
<evidence type="ECO:0000256" key="14">
    <source>
        <dbReference type="ARBA" id="ARBA00022990"/>
    </source>
</evidence>
<dbReference type="GO" id="GO:0008270">
    <property type="term" value="F:zinc ion binding"/>
    <property type="evidence" value="ECO:0007669"/>
    <property type="project" value="UniProtKB-KW"/>
</dbReference>
<proteinExistence type="predicted"/>
<feature type="compositionally biased region" description="Polar residues" evidence="27">
    <location>
        <begin position="1242"/>
        <end position="1257"/>
    </location>
</feature>
<feature type="domain" description="BRCT" evidence="29">
    <location>
        <begin position="1402"/>
        <end position="1473"/>
    </location>
</feature>
<feature type="region of interest" description="Disordered" evidence="27">
    <location>
        <begin position="922"/>
        <end position="1180"/>
    </location>
</feature>
<evidence type="ECO:0000256" key="20">
    <source>
        <dbReference type="ARBA" id="ARBA00023163"/>
    </source>
</evidence>
<evidence type="ECO:0000256" key="19">
    <source>
        <dbReference type="ARBA" id="ARBA00023160"/>
    </source>
</evidence>
<dbReference type="Proteomes" id="UP000752171">
    <property type="component" value="Unassembled WGS sequence"/>
</dbReference>
<keyword evidence="5" id="KW-0444">Lipid biosynthesis</keyword>
<dbReference type="GO" id="GO:0045944">
    <property type="term" value="P:positive regulation of transcription by RNA polymerase II"/>
    <property type="evidence" value="ECO:0007669"/>
    <property type="project" value="TreeGrafter"/>
</dbReference>
<evidence type="ECO:0000259" key="29">
    <source>
        <dbReference type="PROSITE" id="PS50172"/>
    </source>
</evidence>
<dbReference type="Pfam" id="PF00097">
    <property type="entry name" value="zf-C3HC4"/>
    <property type="match status" value="1"/>
</dbReference>
<keyword evidence="8" id="KW-0677">Repeat</keyword>
<comment type="caution">
    <text evidence="30">The sequence shown here is derived from an EMBL/GenBank/DDBJ whole genome shotgun (WGS) entry which is preliminary data.</text>
</comment>
<dbReference type="InterPro" id="IPR001841">
    <property type="entry name" value="Znf_RING"/>
</dbReference>
<dbReference type="SUPFAM" id="SSF57850">
    <property type="entry name" value="RING/U-box"/>
    <property type="match status" value="1"/>
</dbReference>
<evidence type="ECO:0000256" key="5">
    <source>
        <dbReference type="ARBA" id="ARBA00022516"/>
    </source>
</evidence>
<evidence type="ECO:0000256" key="1">
    <source>
        <dbReference type="ARBA" id="ARBA00004123"/>
    </source>
</evidence>
<dbReference type="GO" id="GO:0004842">
    <property type="term" value="F:ubiquitin-protein transferase activity"/>
    <property type="evidence" value="ECO:0007669"/>
    <property type="project" value="InterPro"/>
</dbReference>
<evidence type="ECO:0000256" key="2">
    <source>
        <dbReference type="ARBA" id="ARBA00004286"/>
    </source>
</evidence>
<feature type="compositionally biased region" description="Basic and acidic residues" evidence="27">
    <location>
        <begin position="108"/>
        <end position="121"/>
    </location>
</feature>
<keyword evidence="22" id="KW-0234">DNA repair</keyword>
<dbReference type="PROSITE" id="PS50172">
    <property type="entry name" value="BRCT"/>
    <property type="match status" value="2"/>
</dbReference>
<sequence>MTAPKAEDIKRGIAVIWENLQCPICLDLMNAPVSTRCDHQFCKFCLMKLLERSKKKETSCPVCKMNVTKRSLKESPGFQRLVEGLQNLVQSYEFDTCTSYFTGIPQSRRETSVETESRDQQCSEENGSSGNDVTDKSASHFSSAAVKDAFAELMGLVDSCTVNSEQDCFDSGLGGPVNKADELQDVPSRIEDRQGNSPIPDSSGSDGKTDLHKRRSSRRPKRVGLEPDRIADKRQKKSVEKVAEWLLKISPSSDTQTRDRSRDPSVPADSDSEKESVCSSSPTEAYPKDGDEDDVNPPKEVRGRGLEEKVFGAVYKRERKGGKTKVNRPVSPEKETVTNPVPFNLVQEEEMMTRHGLKRKRSCRLTPADFIKKSSSDGREAEVKEPVDSVTHNAVEENKQVELNTEEQIEILGECDKIAELSADAKCDNTVKNMEESPAIEVPLKRSGRRSKSKMQDIWQNVDLDLKEKENICDNRTSRKRRSNRSSCELTKDGHLDESKNAKCTKSLTLVDAAANNVDVMEQLKNKPKIVEAEINIESYPSSADPQSPDARKTRRSLRLQAFTTEIQGTLKQRRTTKPSSGPETHPLDNPSHFNCLDQPNVDKVNANEENVDADQGIGSTQQSRSGKTDLLIMKNGCVFNSSLGTIEAVQTNEETASSPCVSEGQGPEQNSVLSIIPDTVAQDGPSLPCSSVAASSAFPLQAVTLDSSLPEKSQTSPSAGFVAPSVVQTLRDAHCERGGIEVEGETNDSELDTELLMKSFKASKRKSFHLGSPKPSPKTVQERLLNRTDEEQKLQYQIPTTCKDDELTSDLATICHNDLPPSSNASKLPLCEESSQRSQSSFGNAAVASLIQANASVATGDQKEAFLKNSGNSTCSGLSPNRVGRSSQDSKLPTNSDSAASYQGFFPKVTSEESSICSSSEVQKNELQKSPKLGTCQPRIAEMSNKVEGSDVQTKHSSDSNKSPNIAAAGSPNLGAHSNQFESSITPDGLIPKGPVPYECQVTEPASYHSLNEEKDAGSQPCVPRKRRAQRLESSESELSVEDDSLPTLAHIFKPHRLPSHSGQEPNQTSEISELDHQEPDPGYQSPADQEPDPGYQSPADQEPDPGYQSPADQEPDPGYQSPADQANKSNEATPEAQSQNQECPENANATADDDHLPQPSCREEWVTSSQGSVDLFGTPEESEAVGICGNVAVSRDSSQYSSEIITTQQKEEMQQELCRLERMMALVSEALQKKEKDTSAKTQNKALNPTHSELQSAADPDQAEPCSPALPADRQSGLDSDGDHSGVSPGPAAPDGLCAPESQPLLTTDQAKTGRRVSRSRQKSQGRGRKSSQKAEAGLSLRNHNTTSEGSVTELTKGNEAKEAQKQTRGADMRRLGSSSTAGKMELVASGLSASELMLVKKFARKMHGHLSKEMTPGTTHVIIKTDEDLVCERTLKYFQGIAGRKWVVSFLWISECFNQGQVLDEAQFEVRGDVVNGHNHNGPLKSRTTSDGLLMKGYEICFQGSFTAMTTDQMEAMVEMCGATVVKDPLMFSKHIESKCQLVVVQPGSDDSQTYYRALQKKATVVSRSWLLDTISTYSLQNPQDHKP</sequence>
<dbReference type="SMART" id="SM00184">
    <property type="entry name" value="RING"/>
    <property type="match status" value="1"/>
</dbReference>
<evidence type="ECO:0000256" key="13">
    <source>
        <dbReference type="ARBA" id="ARBA00022843"/>
    </source>
</evidence>
<dbReference type="FunFam" id="3.40.50.10190:FF:000006">
    <property type="entry name" value="Breast cancer type 1 susceptibility protein homolog"/>
    <property type="match status" value="1"/>
</dbReference>
<evidence type="ECO:0000256" key="27">
    <source>
        <dbReference type="SAM" id="MobiDB-lite"/>
    </source>
</evidence>
<dbReference type="GO" id="GO:0003677">
    <property type="term" value="F:DNA binding"/>
    <property type="evidence" value="ECO:0007669"/>
    <property type="project" value="UniProtKB-KW"/>
</dbReference>
<feature type="compositionally biased region" description="Basic and acidic residues" evidence="27">
    <location>
        <begin position="296"/>
        <end position="310"/>
    </location>
</feature>
<dbReference type="Pfam" id="PF00533">
    <property type="entry name" value="BRCT"/>
    <property type="match status" value="2"/>
</dbReference>
<dbReference type="InterPro" id="IPR031099">
    <property type="entry name" value="BRCA1-associated"/>
</dbReference>